<dbReference type="Pfam" id="PF07859">
    <property type="entry name" value="Abhydrolase_3"/>
    <property type="match status" value="1"/>
</dbReference>
<name>A0A9P9IVE1_9PLEO</name>
<dbReference type="GO" id="GO:0016787">
    <property type="term" value="F:hydrolase activity"/>
    <property type="evidence" value="ECO:0007669"/>
    <property type="project" value="UniProtKB-KW"/>
</dbReference>
<dbReference type="SUPFAM" id="SSF53474">
    <property type="entry name" value="alpha/beta-Hydrolases"/>
    <property type="match status" value="1"/>
</dbReference>
<dbReference type="PANTHER" id="PTHR23024">
    <property type="entry name" value="ARYLACETAMIDE DEACETYLASE"/>
    <property type="match status" value="1"/>
</dbReference>
<evidence type="ECO:0000259" key="1">
    <source>
        <dbReference type="Pfam" id="PF07859"/>
    </source>
</evidence>
<sequence>MSLHTTAATRFDSFDFYRTSYKTIGDHQIEVNVLVPKGIAPGRHPLFVKWHGGGLTTGTAAYPDWFSAWLIPFLHRNHAITILPNYRLAPEHTGNDILEDITDFWTWFQYCLPDYVASKHPSIELDFSKVLVSGDSAGSWCALQSVLSLPQSTLKACLIQYPVVNAFPTSPDDTPFGESIPPKVVLDEFLASIVPGTIISGATPPARSWMSAMMRAHGRWNELFGSGKHIMPDTRIEDAEFFIPTYIIHGKDDSVVPVKWTHSFVEKAKRLFPETRFELVTPPGDHGFDESIYENDEPWLKNLLKGVEEDWLA</sequence>
<keyword evidence="3" id="KW-1185">Reference proteome</keyword>
<dbReference type="EMBL" id="JAGMWT010000002">
    <property type="protein sequence ID" value="KAH7134942.1"/>
    <property type="molecule type" value="Genomic_DNA"/>
</dbReference>
<gene>
    <name evidence="2" type="ORF">B0J11DRAFT_478248</name>
</gene>
<evidence type="ECO:0000313" key="3">
    <source>
        <dbReference type="Proteomes" id="UP000700596"/>
    </source>
</evidence>
<dbReference type="OrthoDB" id="19653at2759"/>
<protein>
    <submittedName>
        <fullName evidence="2">Alpha/Beta hydrolase protein</fullName>
    </submittedName>
</protein>
<dbReference type="InterPro" id="IPR029058">
    <property type="entry name" value="AB_hydrolase_fold"/>
</dbReference>
<dbReference type="PANTHER" id="PTHR23024:SF339">
    <property type="entry name" value="ALPHA_BETA HYDROLASE FOLD-3 DOMAIN-CONTAINING PROTEIN"/>
    <property type="match status" value="1"/>
</dbReference>
<feature type="domain" description="Alpha/beta hydrolase fold-3" evidence="1">
    <location>
        <begin position="48"/>
        <end position="173"/>
    </location>
</feature>
<keyword evidence="2" id="KW-0378">Hydrolase</keyword>
<dbReference type="Gene3D" id="3.40.50.1820">
    <property type="entry name" value="alpha/beta hydrolase"/>
    <property type="match status" value="1"/>
</dbReference>
<evidence type="ECO:0000313" key="2">
    <source>
        <dbReference type="EMBL" id="KAH7134942.1"/>
    </source>
</evidence>
<dbReference type="Proteomes" id="UP000700596">
    <property type="component" value="Unassembled WGS sequence"/>
</dbReference>
<accession>A0A9P9IVE1</accession>
<dbReference type="InterPro" id="IPR050466">
    <property type="entry name" value="Carboxylest/Gibb_receptor"/>
</dbReference>
<comment type="caution">
    <text evidence="2">The sequence shown here is derived from an EMBL/GenBank/DDBJ whole genome shotgun (WGS) entry which is preliminary data.</text>
</comment>
<organism evidence="2 3">
    <name type="scientific">Dendryphion nanum</name>
    <dbReference type="NCBI Taxonomy" id="256645"/>
    <lineage>
        <taxon>Eukaryota</taxon>
        <taxon>Fungi</taxon>
        <taxon>Dikarya</taxon>
        <taxon>Ascomycota</taxon>
        <taxon>Pezizomycotina</taxon>
        <taxon>Dothideomycetes</taxon>
        <taxon>Pleosporomycetidae</taxon>
        <taxon>Pleosporales</taxon>
        <taxon>Torulaceae</taxon>
        <taxon>Dendryphion</taxon>
    </lineage>
</organism>
<reference evidence="2" key="1">
    <citation type="journal article" date="2021" name="Nat. Commun.">
        <title>Genetic determinants of endophytism in the Arabidopsis root mycobiome.</title>
        <authorList>
            <person name="Mesny F."/>
            <person name="Miyauchi S."/>
            <person name="Thiergart T."/>
            <person name="Pickel B."/>
            <person name="Atanasova L."/>
            <person name="Karlsson M."/>
            <person name="Huettel B."/>
            <person name="Barry K.W."/>
            <person name="Haridas S."/>
            <person name="Chen C."/>
            <person name="Bauer D."/>
            <person name="Andreopoulos W."/>
            <person name="Pangilinan J."/>
            <person name="LaButti K."/>
            <person name="Riley R."/>
            <person name="Lipzen A."/>
            <person name="Clum A."/>
            <person name="Drula E."/>
            <person name="Henrissat B."/>
            <person name="Kohler A."/>
            <person name="Grigoriev I.V."/>
            <person name="Martin F.M."/>
            <person name="Hacquard S."/>
        </authorList>
    </citation>
    <scope>NUCLEOTIDE SEQUENCE</scope>
    <source>
        <strain evidence="2">MPI-CAGE-CH-0243</strain>
    </source>
</reference>
<dbReference type="InterPro" id="IPR013094">
    <property type="entry name" value="AB_hydrolase_3"/>
</dbReference>
<proteinExistence type="predicted"/>
<dbReference type="AlphaFoldDB" id="A0A9P9IVE1"/>